<dbReference type="EMBL" id="QXWZ01000015">
    <property type="protein sequence ID" value="NBI79095.1"/>
    <property type="molecule type" value="Genomic_DNA"/>
</dbReference>
<dbReference type="OrthoDB" id="8595425at2"/>
<dbReference type="RefSeq" id="WP_160209885.1">
    <property type="nucleotide sequence ID" value="NZ_CAMUSJ010000041.1"/>
</dbReference>
<evidence type="ECO:0000313" key="2">
    <source>
        <dbReference type="EMBL" id="NBI79095.1"/>
    </source>
</evidence>
<proteinExistence type="predicted"/>
<evidence type="ECO:0000313" key="3">
    <source>
        <dbReference type="EMBL" id="NDO39602.1"/>
    </source>
</evidence>
<dbReference type="AlphaFoldDB" id="A0A845SZB0"/>
<evidence type="ECO:0000313" key="4">
    <source>
        <dbReference type="Proteomes" id="UP000446348"/>
    </source>
</evidence>
<organism evidence="3 5">
    <name type="scientific">Anaerotruncus colihominis</name>
    <dbReference type="NCBI Taxonomy" id="169435"/>
    <lineage>
        <taxon>Bacteria</taxon>
        <taxon>Bacillati</taxon>
        <taxon>Bacillota</taxon>
        <taxon>Clostridia</taxon>
        <taxon>Eubacteriales</taxon>
        <taxon>Oscillospiraceae</taxon>
        <taxon>Anaerotruncus</taxon>
    </lineage>
</organism>
<sequence>MHLKTFEQNGRVIALIDSDQPLITDAASALGLLADVRYETGADRIALNRQALSESFFILSTCLAGEVLQKFINYHAKLAVYGDFSEYTSKPLRDFIRESNRGNDIFFTATADEAVKRLAGVQ</sequence>
<reference evidence="2 4" key="1">
    <citation type="submission" date="2018-08" db="EMBL/GenBank/DDBJ databases">
        <title>Murine metabolic-syndrome-specific gut microbial biobank.</title>
        <authorList>
            <person name="Liu C."/>
        </authorList>
    </citation>
    <scope>NUCLEOTIDE SEQUENCE [LARGE SCALE GENOMIC DNA]</scope>
    <source>
        <strain evidence="2 4">X69</strain>
    </source>
</reference>
<dbReference type="Pfam" id="PF13788">
    <property type="entry name" value="DUF4180"/>
    <property type="match status" value="1"/>
</dbReference>
<dbReference type="InterPro" id="IPR025438">
    <property type="entry name" value="DUF4180"/>
</dbReference>
<protein>
    <submittedName>
        <fullName evidence="3">DUF4180 domain-containing protein</fullName>
    </submittedName>
</protein>
<dbReference type="Proteomes" id="UP000446348">
    <property type="component" value="Unassembled WGS sequence"/>
</dbReference>
<name>A0A845SZB0_9FIRM</name>
<dbReference type="Proteomes" id="UP000462501">
    <property type="component" value="Unassembled WGS sequence"/>
</dbReference>
<gene>
    <name evidence="2" type="ORF">D3Z39_09465</name>
    <name evidence="3" type="ORF">FMM72_10165</name>
</gene>
<dbReference type="EMBL" id="VIQT01000013">
    <property type="protein sequence ID" value="NDO39602.1"/>
    <property type="molecule type" value="Genomic_DNA"/>
</dbReference>
<evidence type="ECO:0000313" key="5">
    <source>
        <dbReference type="Proteomes" id="UP000462501"/>
    </source>
</evidence>
<feature type="domain" description="DUF4180" evidence="1">
    <location>
        <begin position="9"/>
        <end position="118"/>
    </location>
</feature>
<evidence type="ECO:0000259" key="1">
    <source>
        <dbReference type="Pfam" id="PF13788"/>
    </source>
</evidence>
<reference evidence="3 5" key="2">
    <citation type="submission" date="2019-06" db="EMBL/GenBank/DDBJ databases">
        <title>Draft genome sequences of 15 bacterial species constituting the stable defined intestinal microbiota of the GM15 gnotobiotic mouse model.</title>
        <authorList>
            <person name="Elie C."/>
            <person name="Mathieu A."/>
            <person name="Saliou A."/>
            <person name="Darnaud M."/>
            <person name="Leulier F."/>
            <person name="Tamellini A."/>
        </authorList>
    </citation>
    <scope>NUCLEOTIDE SEQUENCE [LARGE SCALE GENOMIC DNA]</scope>
    <source>
        <strain evidence="3 5">JM4-15</strain>
    </source>
</reference>
<accession>A0A845SZB0</accession>
<comment type="caution">
    <text evidence="3">The sequence shown here is derived from an EMBL/GenBank/DDBJ whole genome shotgun (WGS) entry which is preliminary data.</text>
</comment>